<dbReference type="InterPro" id="IPR009057">
    <property type="entry name" value="Homeodomain-like_sf"/>
</dbReference>
<reference evidence="4" key="1">
    <citation type="journal article" date="2023" name="G3 (Bethesda)">
        <title>Whole genome assemblies of Zophobas morio and Tenebrio molitor.</title>
        <authorList>
            <person name="Kaur S."/>
            <person name="Stinson S.A."/>
            <person name="diCenzo G.C."/>
        </authorList>
    </citation>
    <scope>NUCLEOTIDE SEQUENCE</scope>
    <source>
        <strain evidence="4">QUZm001</strain>
    </source>
</reference>
<name>A0AA38MP13_9CUCU</name>
<dbReference type="InterPro" id="IPR025246">
    <property type="entry name" value="IS30-like_HTH"/>
</dbReference>
<accession>A0AA38MP13</accession>
<dbReference type="Pfam" id="PF13936">
    <property type="entry name" value="HTH_38"/>
    <property type="match status" value="1"/>
</dbReference>
<dbReference type="InterPro" id="IPR002492">
    <property type="entry name" value="Transposase_Tc1-like"/>
</dbReference>
<comment type="caution">
    <text evidence="4">The sequence shown here is derived from an EMBL/GenBank/DDBJ whole genome shotgun (WGS) entry which is preliminary data.</text>
</comment>
<dbReference type="GO" id="GO:0006313">
    <property type="term" value="P:DNA transposition"/>
    <property type="evidence" value="ECO:0007669"/>
    <property type="project" value="InterPro"/>
</dbReference>
<keyword evidence="5" id="KW-1185">Reference proteome</keyword>
<dbReference type="EMBL" id="JALNTZ010000002">
    <property type="protein sequence ID" value="KAJ3662782.1"/>
    <property type="molecule type" value="Genomic_DNA"/>
</dbReference>
<evidence type="ECO:0000259" key="3">
    <source>
        <dbReference type="Pfam" id="PF13936"/>
    </source>
</evidence>
<dbReference type="Proteomes" id="UP001168821">
    <property type="component" value="Unassembled WGS sequence"/>
</dbReference>
<evidence type="ECO:0000259" key="2">
    <source>
        <dbReference type="Pfam" id="PF01498"/>
    </source>
</evidence>
<evidence type="ECO:0000313" key="5">
    <source>
        <dbReference type="Proteomes" id="UP001168821"/>
    </source>
</evidence>
<sequence length="178" mass="20742">MDVSQRLTLHLTHDEVVPALTLLEDGRSQRYVARVLGVNHSTIVRLAQRYHETGSVARRPGQGRRRVTSQWDDRFLRLTALRTRHCTTRLLQMELFGARDVYISVQTVRNRLRKDILRARVPAKGLLLIRAHRVPRLEFAREHVNWGIKDWENVTSLDSVFAQVTDAGIRLYRRSGER</sequence>
<dbReference type="GO" id="GO:0015074">
    <property type="term" value="P:DNA integration"/>
    <property type="evidence" value="ECO:0007669"/>
    <property type="project" value="InterPro"/>
</dbReference>
<dbReference type="Pfam" id="PF01498">
    <property type="entry name" value="HTH_Tnp_Tc3_2"/>
    <property type="match status" value="1"/>
</dbReference>
<feature type="domain" description="Transposase IS30-like HTH" evidence="3">
    <location>
        <begin position="10"/>
        <end position="46"/>
    </location>
</feature>
<proteinExistence type="predicted"/>
<organism evidence="4 5">
    <name type="scientific">Zophobas morio</name>
    <dbReference type="NCBI Taxonomy" id="2755281"/>
    <lineage>
        <taxon>Eukaryota</taxon>
        <taxon>Metazoa</taxon>
        <taxon>Ecdysozoa</taxon>
        <taxon>Arthropoda</taxon>
        <taxon>Hexapoda</taxon>
        <taxon>Insecta</taxon>
        <taxon>Pterygota</taxon>
        <taxon>Neoptera</taxon>
        <taxon>Endopterygota</taxon>
        <taxon>Coleoptera</taxon>
        <taxon>Polyphaga</taxon>
        <taxon>Cucujiformia</taxon>
        <taxon>Tenebrionidae</taxon>
        <taxon>Zophobas</taxon>
    </lineage>
</organism>
<dbReference type="SUPFAM" id="SSF46689">
    <property type="entry name" value="Homeodomain-like"/>
    <property type="match status" value="1"/>
</dbReference>
<evidence type="ECO:0008006" key="6">
    <source>
        <dbReference type="Google" id="ProtNLM"/>
    </source>
</evidence>
<evidence type="ECO:0000256" key="1">
    <source>
        <dbReference type="ARBA" id="ARBA00004123"/>
    </source>
</evidence>
<dbReference type="AlphaFoldDB" id="A0AA38MP13"/>
<evidence type="ECO:0000313" key="4">
    <source>
        <dbReference type="EMBL" id="KAJ3662782.1"/>
    </source>
</evidence>
<comment type="subcellular location">
    <subcellularLocation>
        <location evidence="1">Nucleus</location>
    </subcellularLocation>
</comment>
<dbReference type="GO" id="GO:0003677">
    <property type="term" value="F:DNA binding"/>
    <property type="evidence" value="ECO:0007669"/>
    <property type="project" value="InterPro"/>
</dbReference>
<dbReference type="GO" id="GO:0005634">
    <property type="term" value="C:nucleus"/>
    <property type="evidence" value="ECO:0007669"/>
    <property type="project" value="UniProtKB-SubCell"/>
</dbReference>
<gene>
    <name evidence="4" type="ORF">Zmor_007111</name>
</gene>
<protein>
    <recommendedName>
        <fullName evidence="6">Transposase Tc1-like domain-containing protein</fullName>
    </recommendedName>
</protein>
<feature type="domain" description="Transposase Tc1-like" evidence="2">
    <location>
        <begin position="76"/>
        <end position="145"/>
    </location>
</feature>